<protein>
    <submittedName>
        <fullName evidence="1">Uncharacterized protein</fullName>
    </submittedName>
</protein>
<organism evidence="1 2">
    <name type="scientific">Phaeosphaeria nodorum (strain SN15 / ATCC MYA-4574 / FGSC 10173)</name>
    <name type="common">Glume blotch fungus</name>
    <name type="synonym">Parastagonospora nodorum</name>
    <dbReference type="NCBI Taxonomy" id="321614"/>
    <lineage>
        <taxon>Eukaryota</taxon>
        <taxon>Fungi</taxon>
        <taxon>Dikarya</taxon>
        <taxon>Ascomycota</taxon>
        <taxon>Pezizomycotina</taxon>
        <taxon>Dothideomycetes</taxon>
        <taxon>Pleosporomycetidae</taxon>
        <taxon>Pleosporales</taxon>
        <taxon>Pleosporineae</taxon>
        <taxon>Phaeosphaeriaceae</taxon>
        <taxon>Parastagonospora</taxon>
    </lineage>
</organism>
<dbReference type="InParanoid" id="Q0UMH9"/>
<evidence type="ECO:0000313" key="2">
    <source>
        <dbReference type="Proteomes" id="UP000001055"/>
    </source>
</evidence>
<dbReference type="RefSeq" id="XP_001797390.1">
    <property type="nucleotide sequence ID" value="XM_001797338.1"/>
</dbReference>
<gene>
    <name evidence="1" type="ORF">SNOG_07035</name>
</gene>
<reference evidence="2" key="1">
    <citation type="journal article" date="2007" name="Plant Cell">
        <title>Dothideomycete-plant interactions illuminated by genome sequencing and EST analysis of the wheat pathogen Stagonospora nodorum.</title>
        <authorList>
            <person name="Hane J.K."/>
            <person name="Lowe R.G."/>
            <person name="Solomon P.S."/>
            <person name="Tan K.C."/>
            <person name="Schoch C.L."/>
            <person name="Spatafora J.W."/>
            <person name="Crous P.W."/>
            <person name="Kodira C."/>
            <person name="Birren B.W."/>
            <person name="Galagan J.E."/>
            <person name="Torriani S.F."/>
            <person name="McDonald B.A."/>
            <person name="Oliver R.P."/>
        </authorList>
    </citation>
    <scope>NUCLEOTIDE SEQUENCE [LARGE SCALE GENOMIC DNA]</scope>
    <source>
        <strain evidence="2">SN15 / ATCC MYA-4574 / FGSC 10173</strain>
    </source>
</reference>
<dbReference type="KEGG" id="pno:SNOG_07035"/>
<dbReference type="VEuPathDB" id="FungiDB:JI435_437970"/>
<dbReference type="AlphaFoldDB" id="Q0UMH9"/>
<dbReference type="EMBL" id="CH445334">
    <property type="protein sequence ID" value="EAT85686.1"/>
    <property type="molecule type" value="Genomic_DNA"/>
</dbReference>
<evidence type="ECO:0000313" key="1">
    <source>
        <dbReference type="EMBL" id="EAT85686.1"/>
    </source>
</evidence>
<name>Q0UMH9_PHANO</name>
<accession>Q0UMH9</accession>
<dbReference type="Proteomes" id="UP000001055">
    <property type="component" value="Unassembled WGS sequence"/>
</dbReference>
<proteinExistence type="predicted"/>
<sequence length="70" mass="7694">MYSGSRTSADSVQSSPCFEVLESSIAKTNFPDALDNLWNKLQASIAEDELLKCNDLEVLDVAKGEIELDE</sequence>
<dbReference type="GeneID" id="5974280"/>